<keyword evidence="3" id="KW-0418">Kinase</keyword>
<dbReference type="SUPFAM" id="SSF56112">
    <property type="entry name" value="Protein kinase-like (PK-like)"/>
    <property type="match status" value="1"/>
</dbReference>
<dbReference type="SMART" id="SM00220">
    <property type="entry name" value="S_TKc"/>
    <property type="match status" value="1"/>
</dbReference>
<feature type="compositionally biased region" description="Basic and acidic residues" evidence="1">
    <location>
        <begin position="1"/>
        <end position="11"/>
    </location>
</feature>
<proteinExistence type="predicted"/>
<protein>
    <submittedName>
        <fullName evidence="3">Kinase-like protein</fullName>
    </submittedName>
</protein>
<dbReference type="GO" id="GO:0044773">
    <property type="term" value="P:mitotic DNA damage checkpoint signaling"/>
    <property type="evidence" value="ECO:0007669"/>
    <property type="project" value="TreeGrafter"/>
</dbReference>
<dbReference type="Pfam" id="PF00069">
    <property type="entry name" value="Pkinase"/>
    <property type="match status" value="1"/>
</dbReference>
<evidence type="ECO:0000256" key="1">
    <source>
        <dbReference type="SAM" id="MobiDB-lite"/>
    </source>
</evidence>
<feature type="region of interest" description="Disordered" evidence="1">
    <location>
        <begin position="1"/>
        <end position="24"/>
    </location>
</feature>
<evidence type="ECO:0000313" key="4">
    <source>
        <dbReference type="Proteomes" id="UP000799772"/>
    </source>
</evidence>
<evidence type="ECO:0000259" key="2">
    <source>
        <dbReference type="PROSITE" id="PS50011"/>
    </source>
</evidence>
<dbReference type="GO" id="GO:0004674">
    <property type="term" value="F:protein serine/threonine kinase activity"/>
    <property type="evidence" value="ECO:0007669"/>
    <property type="project" value="TreeGrafter"/>
</dbReference>
<comment type="caution">
    <text evidence="3">The sequence shown here is derived from an EMBL/GenBank/DDBJ whole genome shotgun (WGS) entry which is preliminary data.</text>
</comment>
<gene>
    <name evidence="3" type="ORF">NA57DRAFT_52773</name>
</gene>
<organism evidence="3 4">
    <name type="scientific">Rhizodiscina lignyota</name>
    <dbReference type="NCBI Taxonomy" id="1504668"/>
    <lineage>
        <taxon>Eukaryota</taxon>
        <taxon>Fungi</taxon>
        <taxon>Dikarya</taxon>
        <taxon>Ascomycota</taxon>
        <taxon>Pezizomycotina</taxon>
        <taxon>Dothideomycetes</taxon>
        <taxon>Pleosporomycetidae</taxon>
        <taxon>Aulographales</taxon>
        <taxon>Rhizodiscinaceae</taxon>
        <taxon>Rhizodiscina</taxon>
    </lineage>
</organism>
<sequence>METKELGDAHKRLSRPQDPSLPTIPIPTAINLKRKERSFSIDLQTPRKYGEEQYLREVGGEQLWEGYEYWGTLTQDKVEYELCSKEHGAVKRMFKKCGASRGRKELKALCNLRHAHIIQVQESFLADNTIYLGLEYCRLRLADALCVPLSSEHIQAIAYDVFDAIKYLHSQNIVHQRVSAISVRFGSSYANIVIADFELAESFDNPAPNTDLEGLGRLLIDCMNGTISPHHTAEFVRQERRANRVFGLINPERWSGNKVLMDFLDDLYSLSRPVEQKFAKIVS</sequence>
<keyword evidence="3" id="KW-0808">Transferase</keyword>
<dbReference type="Proteomes" id="UP000799772">
    <property type="component" value="Unassembled WGS sequence"/>
</dbReference>
<dbReference type="OrthoDB" id="3942097at2759"/>
<dbReference type="PANTHER" id="PTHR44167:SF24">
    <property type="entry name" value="SERINE_THREONINE-PROTEIN KINASE CHK2"/>
    <property type="match status" value="1"/>
</dbReference>
<keyword evidence="4" id="KW-1185">Reference proteome</keyword>
<dbReference type="PROSITE" id="PS50011">
    <property type="entry name" value="PROTEIN_KINASE_DOM"/>
    <property type="match status" value="1"/>
</dbReference>
<feature type="domain" description="Protein kinase" evidence="2">
    <location>
        <begin position="52"/>
        <end position="283"/>
    </location>
</feature>
<accession>A0A9P4IS29</accession>
<dbReference type="GO" id="GO:0005634">
    <property type="term" value="C:nucleus"/>
    <property type="evidence" value="ECO:0007669"/>
    <property type="project" value="TreeGrafter"/>
</dbReference>
<dbReference type="PANTHER" id="PTHR44167">
    <property type="entry name" value="OVARIAN-SPECIFIC SERINE/THREONINE-PROTEIN KINASE LOK-RELATED"/>
    <property type="match status" value="1"/>
</dbReference>
<dbReference type="AlphaFoldDB" id="A0A9P4IS29"/>
<dbReference type="EMBL" id="ML978122">
    <property type="protein sequence ID" value="KAF2103246.1"/>
    <property type="molecule type" value="Genomic_DNA"/>
</dbReference>
<dbReference type="InterPro" id="IPR000719">
    <property type="entry name" value="Prot_kinase_dom"/>
</dbReference>
<dbReference type="InterPro" id="IPR011009">
    <property type="entry name" value="Kinase-like_dom_sf"/>
</dbReference>
<reference evidence="3" key="1">
    <citation type="journal article" date="2020" name="Stud. Mycol.">
        <title>101 Dothideomycetes genomes: a test case for predicting lifestyles and emergence of pathogens.</title>
        <authorList>
            <person name="Haridas S."/>
            <person name="Albert R."/>
            <person name="Binder M."/>
            <person name="Bloem J."/>
            <person name="Labutti K."/>
            <person name="Salamov A."/>
            <person name="Andreopoulos B."/>
            <person name="Baker S."/>
            <person name="Barry K."/>
            <person name="Bills G."/>
            <person name="Bluhm B."/>
            <person name="Cannon C."/>
            <person name="Castanera R."/>
            <person name="Culley D."/>
            <person name="Daum C."/>
            <person name="Ezra D."/>
            <person name="Gonzalez J."/>
            <person name="Henrissat B."/>
            <person name="Kuo A."/>
            <person name="Liang C."/>
            <person name="Lipzen A."/>
            <person name="Lutzoni F."/>
            <person name="Magnuson J."/>
            <person name="Mondo S."/>
            <person name="Nolan M."/>
            <person name="Ohm R."/>
            <person name="Pangilinan J."/>
            <person name="Park H.-J."/>
            <person name="Ramirez L."/>
            <person name="Alfaro M."/>
            <person name="Sun H."/>
            <person name="Tritt A."/>
            <person name="Yoshinaga Y."/>
            <person name="Zwiers L.-H."/>
            <person name="Turgeon B."/>
            <person name="Goodwin S."/>
            <person name="Spatafora J."/>
            <person name="Crous P."/>
            <person name="Grigoriev I."/>
        </authorList>
    </citation>
    <scope>NUCLEOTIDE SEQUENCE</scope>
    <source>
        <strain evidence="3">CBS 133067</strain>
    </source>
</reference>
<dbReference type="GO" id="GO:0005524">
    <property type="term" value="F:ATP binding"/>
    <property type="evidence" value="ECO:0007669"/>
    <property type="project" value="InterPro"/>
</dbReference>
<dbReference type="Gene3D" id="1.10.510.10">
    <property type="entry name" value="Transferase(Phosphotransferase) domain 1"/>
    <property type="match status" value="1"/>
</dbReference>
<name>A0A9P4IS29_9PEZI</name>
<evidence type="ECO:0000313" key="3">
    <source>
        <dbReference type="EMBL" id="KAF2103246.1"/>
    </source>
</evidence>